<keyword evidence="9" id="KW-1185">Reference proteome</keyword>
<organism evidence="8 9">
    <name type="scientific">Acuticoccus mangrovi</name>
    <dbReference type="NCBI Taxonomy" id="2796142"/>
    <lineage>
        <taxon>Bacteria</taxon>
        <taxon>Pseudomonadati</taxon>
        <taxon>Pseudomonadota</taxon>
        <taxon>Alphaproteobacteria</taxon>
        <taxon>Hyphomicrobiales</taxon>
        <taxon>Amorphaceae</taxon>
        <taxon>Acuticoccus</taxon>
    </lineage>
</organism>
<dbReference type="EC" id="3.4.21.-" evidence="6"/>
<sequence length="706" mass="76183">MRLLLAVVLLLAAGPAGAQIATYEQGLIYDLDPPALQAATGRSNEMVVGTAQMEPVRDLAEGDVLRRAARPVGRLVYRTTDGKTSFCTASVIAADLVLTNRHCAYAMQEAMLWMGYLVPRSRVGVAQYPVVLPPVEINETLDYAILRTRGRVGDEWGTVSFSLAEPRPRQSLFVVHHPGGYPQRISLGGCRAADPAIEGDDLMHTCDTLPGSSGAPIFDMGSRKVIGLHYSAVALQGLNAAKQVKRIAAISQTLARLTAETEPPTVVRAAPSLSEAARMWAEIRDTDNPSLLKLFGEQYQGTVQAALALDRLARLEAATQPTTPAAKRSPQSREADPEDADAPLTRLAATTPDAGTPPTTAAATTALASGRAPFHACDELAAAPNDERRVWTSPPKVASAAGGGEAFWPPSPARGVEWDAIGEAAVEACRTAVKAYPNEPRFWTQLGRALDKNDVDAEAVYWYRRAAEADYPIAKYFLGTMYEDGTGVAKDLPEALRWYRSGAESGSASAMFKLGRWYQNGIYFPKDMSTAFEWFKRAADADHAAGTNMVGLLYDDGNGVARDEAEAVRWYKRAIALGSDSAMNNLAKQIQDGAGIEKDSEAAVLWYRRAIEAGNNVALGNLGWLVARGEGAPTDPEEGARMIYQSIARGNAHSRDRMVRGQGSRELHRAFQRLLRDGGFYSGTIDGSIGPQTRQATQQLFNTDKS</sequence>
<keyword evidence="4 6" id="KW-0378">Hydrolase</keyword>
<dbReference type="InterPro" id="IPR052945">
    <property type="entry name" value="Mitotic_Regulator"/>
</dbReference>
<dbReference type="Pfam" id="PF08238">
    <property type="entry name" value="Sel1"/>
    <property type="match status" value="6"/>
</dbReference>
<keyword evidence="2 6" id="KW-0645">Protease</keyword>
<comment type="similarity">
    <text evidence="1 6">Belongs to the peptidase S1B family.</text>
</comment>
<evidence type="ECO:0000256" key="1">
    <source>
        <dbReference type="ARBA" id="ARBA00008764"/>
    </source>
</evidence>
<dbReference type="PANTHER" id="PTHR43628">
    <property type="entry name" value="ACTIVATOR OF C KINASE PROTEIN 1-RELATED"/>
    <property type="match status" value="1"/>
</dbReference>
<proteinExistence type="inferred from homology"/>
<dbReference type="InterPro" id="IPR043504">
    <property type="entry name" value="Peptidase_S1_PA_chymotrypsin"/>
</dbReference>
<reference evidence="8" key="1">
    <citation type="submission" date="2020-12" db="EMBL/GenBank/DDBJ databases">
        <title>Bacterial taxonomy.</title>
        <authorList>
            <person name="Pan X."/>
        </authorList>
    </citation>
    <scope>NUCLEOTIDE SEQUENCE</scope>
    <source>
        <strain evidence="8">B2012</strain>
    </source>
</reference>
<dbReference type="InterPro" id="IPR006597">
    <property type="entry name" value="Sel1-like"/>
</dbReference>
<feature type="chain" id="PRO_5038171106" description="Serine protease" evidence="6">
    <location>
        <begin position="19"/>
        <end position="706"/>
    </location>
</feature>
<evidence type="ECO:0000313" key="8">
    <source>
        <dbReference type="EMBL" id="MBJ3778348.1"/>
    </source>
</evidence>
<dbReference type="Gene3D" id="1.25.40.10">
    <property type="entry name" value="Tetratricopeptide repeat domain"/>
    <property type="match status" value="1"/>
</dbReference>
<comment type="caution">
    <text evidence="8">The sequence shown here is derived from an EMBL/GenBank/DDBJ whole genome shotgun (WGS) entry which is preliminary data.</text>
</comment>
<evidence type="ECO:0000256" key="3">
    <source>
        <dbReference type="ARBA" id="ARBA00022729"/>
    </source>
</evidence>
<feature type="signal peptide" evidence="6">
    <location>
        <begin position="1"/>
        <end position="18"/>
    </location>
</feature>
<name>A0A934MI39_9HYPH</name>
<keyword evidence="5 6" id="KW-0720">Serine protease</keyword>
<evidence type="ECO:0000256" key="7">
    <source>
        <dbReference type="SAM" id="MobiDB-lite"/>
    </source>
</evidence>
<evidence type="ECO:0000256" key="4">
    <source>
        <dbReference type="ARBA" id="ARBA00022801"/>
    </source>
</evidence>
<dbReference type="SMART" id="SM00671">
    <property type="entry name" value="SEL1"/>
    <property type="match status" value="6"/>
</dbReference>
<dbReference type="Proteomes" id="UP000609531">
    <property type="component" value="Unassembled WGS sequence"/>
</dbReference>
<dbReference type="SUPFAM" id="SSF50494">
    <property type="entry name" value="Trypsin-like serine proteases"/>
    <property type="match status" value="1"/>
</dbReference>
<feature type="region of interest" description="Disordered" evidence="7">
    <location>
        <begin position="318"/>
        <end position="341"/>
    </location>
</feature>
<evidence type="ECO:0000256" key="2">
    <source>
        <dbReference type="ARBA" id="ARBA00022670"/>
    </source>
</evidence>
<dbReference type="GO" id="GO:0008236">
    <property type="term" value="F:serine-type peptidase activity"/>
    <property type="evidence" value="ECO:0007669"/>
    <property type="project" value="UniProtKB-KW"/>
</dbReference>
<dbReference type="Gene3D" id="2.40.10.10">
    <property type="entry name" value="Trypsin-like serine proteases"/>
    <property type="match status" value="2"/>
</dbReference>
<dbReference type="Pfam" id="PF13365">
    <property type="entry name" value="Trypsin_2"/>
    <property type="match status" value="1"/>
</dbReference>
<dbReference type="RefSeq" id="WP_198884245.1">
    <property type="nucleotide sequence ID" value="NZ_JAEKJA010000026.1"/>
</dbReference>
<evidence type="ECO:0000313" key="9">
    <source>
        <dbReference type="Proteomes" id="UP000609531"/>
    </source>
</evidence>
<dbReference type="PRINTS" id="PR00839">
    <property type="entry name" value="V8PROTEASE"/>
</dbReference>
<protein>
    <recommendedName>
        <fullName evidence="6">Serine protease</fullName>
        <ecNumber evidence="6">3.4.21.-</ecNumber>
    </recommendedName>
</protein>
<evidence type="ECO:0000256" key="5">
    <source>
        <dbReference type="ARBA" id="ARBA00022825"/>
    </source>
</evidence>
<evidence type="ECO:0000256" key="6">
    <source>
        <dbReference type="RuleBase" id="RU004296"/>
    </source>
</evidence>
<dbReference type="PANTHER" id="PTHR43628:SF1">
    <property type="entry name" value="CHITIN SYNTHASE REGULATORY FACTOR 2-RELATED"/>
    <property type="match status" value="1"/>
</dbReference>
<keyword evidence="3 6" id="KW-0732">Signal</keyword>
<dbReference type="InterPro" id="IPR008256">
    <property type="entry name" value="Peptidase_S1B"/>
</dbReference>
<gene>
    <name evidence="8" type="ORF">JCR33_21795</name>
</gene>
<dbReference type="InterPro" id="IPR009003">
    <property type="entry name" value="Peptidase_S1_PA"/>
</dbReference>
<dbReference type="GO" id="GO:0006508">
    <property type="term" value="P:proteolysis"/>
    <property type="evidence" value="ECO:0007669"/>
    <property type="project" value="UniProtKB-KW"/>
</dbReference>
<dbReference type="SUPFAM" id="SSF81901">
    <property type="entry name" value="HCP-like"/>
    <property type="match status" value="1"/>
</dbReference>
<dbReference type="InterPro" id="IPR011990">
    <property type="entry name" value="TPR-like_helical_dom_sf"/>
</dbReference>
<accession>A0A934MI39</accession>
<dbReference type="EMBL" id="JAEKJA010000026">
    <property type="protein sequence ID" value="MBJ3778348.1"/>
    <property type="molecule type" value="Genomic_DNA"/>
</dbReference>
<dbReference type="AlphaFoldDB" id="A0A934MI39"/>